<evidence type="ECO:0000256" key="2">
    <source>
        <dbReference type="ARBA" id="ARBA00005582"/>
    </source>
</evidence>
<dbReference type="PANTHER" id="PTHR43046:SF16">
    <property type="entry name" value="ADP-RIBOSE PYROPHOSPHATASE YJHB-RELATED"/>
    <property type="match status" value="1"/>
</dbReference>
<protein>
    <submittedName>
        <fullName evidence="6">NUDIX hydrolase</fullName>
    </submittedName>
</protein>
<accession>A0ABS5TBC1</accession>
<sequence length="160" mass="17685">MTAQHQRLAAYGVCVREEQLLLARWASPDRTRHHWTLPGGKVEHAEDPLDAVVREVAEETGFEARVERLLGVDSRTGQVGVRRPGRGVMHHVGVFYRVGIVGGALRNEVNGSTDQARWFPLEQVPELERSVVIDIGLALHRTMPADGHVAPVPVGGLLRR</sequence>
<comment type="similarity">
    <text evidence="2 4">Belongs to the Nudix hydrolase family.</text>
</comment>
<dbReference type="Gene3D" id="3.90.79.10">
    <property type="entry name" value="Nucleoside Triphosphate Pyrophosphohydrolase"/>
    <property type="match status" value="1"/>
</dbReference>
<reference evidence="6 7" key="1">
    <citation type="submission" date="2021-05" db="EMBL/GenBank/DDBJ databases">
        <title>Kineosporia and Streptomyces sp. nov. two new marine actinobacteria isolated from Coral.</title>
        <authorList>
            <person name="Buangrab K."/>
            <person name="Sutthacheep M."/>
            <person name="Yeemin T."/>
            <person name="Harunari E."/>
            <person name="Igarashi Y."/>
            <person name="Kanchanasin P."/>
            <person name="Tanasupawat S."/>
            <person name="Phongsopitanun W."/>
        </authorList>
    </citation>
    <scope>NUCLEOTIDE SEQUENCE [LARGE SCALE GENOMIC DNA]</scope>
    <source>
        <strain evidence="6 7">J2-2</strain>
    </source>
</reference>
<gene>
    <name evidence="6" type="ORF">KIH74_05485</name>
</gene>
<dbReference type="SUPFAM" id="SSF55811">
    <property type="entry name" value="Nudix"/>
    <property type="match status" value="1"/>
</dbReference>
<dbReference type="InterPro" id="IPR015797">
    <property type="entry name" value="NUDIX_hydrolase-like_dom_sf"/>
</dbReference>
<dbReference type="Pfam" id="PF00293">
    <property type="entry name" value="NUDIX"/>
    <property type="match status" value="1"/>
</dbReference>
<evidence type="ECO:0000256" key="3">
    <source>
        <dbReference type="ARBA" id="ARBA00022801"/>
    </source>
</evidence>
<keyword evidence="3 4" id="KW-0378">Hydrolase</keyword>
<dbReference type="InterPro" id="IPR020084">
    <property type="entry name" value="NUDIX_hydrolase_CS"/>
</dbReference>
<evidence type="ECO:0000313" key="6">
    <source>
        <dbReference type="EMBL" id="MBT0768365.1"/>
    </source>
</evidence>
<dbReference type="Proteomes" id="UP001197247">
    <property type="component" value="Unassembled WGS sequence"/>
</dbReference>
<evidence type="ECO:0000256" key="1">
    <source>
        <dbReference type="ARBA" id="ARBA00001946"/>
    </source>
</evidence>
<dbReference type="EMBL" id="JAHBAY010000002">
    <property type="protein sequence ID" value="MBT0768365.1"/>
    <property type="molecule type" value="Genomic_DNA"/>
</dbReference>
<dbReference type="GO" id="GO:0016787">
    <property type="term" value="F:hydrolase activity"/>
    <property type="evidence" value="ECO:0007669"/>
    <property type="project" value="UniProtKB-KW"/>
</dbReference>
<evidence type="ECO:0000256" key="4">
    <source>
        <dbReference type="RuleBase" id="RU003476"/>
    </source>
</evidence>
<evidence type="ECO:0000259" key="5">
    <source>
        <dbReference type="PROSITE" id="PS51462"/>
    </source>
</evidence>
<name>A0ABS5TBC1_9ACTN</name>
<dbReference type="PANTHER" id="PTHR43046">
    <property type="entry name" value="GDP-MANNOSE MANNOSYL HYDROLASE"/>
    <property type="match status" value="1"/>
</dbReference>
<feature type="domain" description="Nudix hydrolase" evidence="5">
    <location>
        <begin position="5"/>
        <end position="141"/>
    </location>
</feature>
<dbReference type="InterPro" id="IPR000086">
    <property type="entry name" value="NUDIX_hydrolase_dom"/>
</dbReference>
<organism evidence="6 7">
    <name type="scientific">Kineosporia corallincola</name>
    <dbReference type="NCBI Taxonomy" id="2835133"/>
    <lineage>
        <taxon>Bacteria</taxon>
        <taxon>Bacillati</taxon>
        <taxon>Actinomycetota</taxon>
        <taxon>Actinomycetes</taxon>
        <taxon>Kineosporiales</taxon>
        <taxon>Kineosporiaceae</taxon>
        <taxon>Kineosporia</taxon>
    </lineage>
</organism>
<dbReference type="RefSeq" id="WP_214154664.1">
    <property type="nucleotide sequence ID" value="NZ_JAHBAY010000002.1"/>
</dbReference>
<dbReference type="PROSITE" id="PS00893">
    <property type="entry name" value="NUDIX_BOX"/>
    <property type="match status" value="1"/>
</dbReference>
<dbReference type="InterPro" id="IPR020476">
    <property type="entry name" value="Nudix_hydrolase"/>
</dbReference>
<dbReference type="PRINTS" id="PR00502">
    <property type="entry name" value="NUDIXFAMILY"/>
</dbReference>
<keyword evidence="7" id="KW-1185">Reference proteome</keyword>
<proteinExistence type="inferred from homology"/>
<dbReference type="PROSITE" id="PS51462">
    <property type="entry name" value="NUDIX"/>
    <property type="match status" value="1"/>
</dbReference>
<evidence type="ECO:0000313" key="7">
    <source>
        <dbReference type="Proteomes" id="UP001197247"/>
    </source>
</evidence>
<comment type="caution">
    <text evidence="6">The sequence shown here is derived from an EMBL/GenBank/DDBJ whole genome shotgun (WGS) entry which is preliminary data.</text>
</comment>
<comment type="cofactor">
    <cofactor evidence="1">
        <name>Mg(2+)</name>
        <dbReference type="ChEBI" id="CHEBI:18420"/>
    </cofactor>
</comment>